<proteinExistence type="inferred from homology"/>
<dbReference type="HOGENOM" id="CLU_053134_1_0_3"/>
<protein>
    <recommendedName>
        <fullName evidence="1">UPF0284 protein Cyast_2735</fullName>
    </recommendedName>
</protein>
<dbReference type="PANTHER" id="PTHR38811:SF1">
    <property type="entry name" value="UPF0284 PROTEIN SLL1500"/>
    <property type="match status" value="1"/>
</dbReference>
<name>K9YQF2_CYASC</name>
<dbReference type="BioCyc" id="CSTA292563:G1353-2739-MONOMER"/>
<dbReference type="STRING" id="292563.Cyast_2735"/>
<evidence type="ECO:0000256" key="1">
    <source>
        <dbReference type="HAMAP-Rule" id="MF_01086"/>
    </source>
</evidence>
<dbReference type="KEGG" id="csn:Cyast_2735"/>
<dbReference type="Proteomes" id="UP000010483">
    <property type="component" value="Chromosome"/>
</dbReference>
<dbReference type="GO" id="GO:0008939">
    <property type="term" value="F:nicotinate-nucleotide-dimethylbenzimidazole phosphoribosyltransferase activity"/>
    <property type="evidence" value="ECO:0007669"/>
    <property type="project" value="InterPro"/>
</dbReference>
<comment type="similarity">
    <text evidence="1">Belongs to the UPF0284 family.</text>
</comment>
<dbReference type="InterPro" id="IPR002805">
    <property type="entry name" value="Nict_dMeBzImd_PRibTrfase_arc"/>
</dbReference>
<dbReference type="InterPro" id="IPR036087">
    <property type="entry name" value="Nict_dMeBzImd_PRibTrfase_sf"/>
</dbReference>
<dbReference type="PANTHER" id="PTHR38811">
    <property type="match status" value="1"/>
</dbReference>
<evidence type="ECO:0000313" key="2">
    <source>
        <dbReference type="EMBL" id="AFZ48677.1"/>
    </source>
</evidence>
<dbReference type="HAMAP" id="MF_01086">
    <property type="entry name" value="UPF0284"/>
    <property type="match status" value="1"/>
</dbReference>
<dbReference type="eggNOG" id="COG2038">
    <property type="taxonomic scope" value="Bacteria"/>
</dbReference>
<dbReference type="SUPFAM" id="SSF52733">
    <property type="entry name" value="Nicotinate mononucleotide:5,6-dimethylbenzimidazole phosphoribosyltransferase (CobT)"/>
    <property type="match status" value="1"/>
</dbReference>
<dbReference type="NCBIfam" id="TIGR00303">
    <property type="entry name" value="nicotinate mononucleotide-dependent phosphoribosyltransferase CobT"/>
    <property type="match status" value="1"/>
</dbReference>
<dbReference type="NCBIfam" id="NF003373">
    <property type="entry name" value="PRK04447.1-6"/>
    <property type="match status" value="1"/>
</dbReference>
<sequence>MMFPDAINIYNNYERGIKWLNRYRGCRPIFTCTLGFTDTALIEGISAAGATPQSRRYTALADAEFLLNGITPHPVYPLPPLTVGVSPTVISRAVVKMFDLPVYVFNAGLVAYPSVSTIDLKGKGALCVTTGKALPLGVVMDLYEKGLQWGKTLANQGGDSYLILSECVVAGTTTALAVLTALGIHAQGMINSSHAVCNHGQKWQVVEKGLKNAHFSGSTTPFDIVAGVGDPMQIFVAGVASSASEKVGVMLAGGTQMLAVYALIRAIKKGFYSATNLHNIIVGTTRWVAEDETGDTVGLAKMVGDVPLCATGLDFTKSSYPSLRCYERGFVKEGVGAGGSAIASHLLNTTPEQLMIAIEGILSTFPDATIRQ</sequence>
<evidence type="ECO:0000313" key="3">
    <source>
        <dbReference type="Proteomes" id="UP000010483"/>
    </source>
</evidence>
<dbReference type="Gene3D" id="3.40.50.10210">
    <property type="match status" value="1"/>
</dbReference>
<dbReference type="EMBL" id="CP003940">
    <property type="protein sequence ID" value="AFZ48677.1"/>
    <property type="molecule type" value="Genomic_DNA"/>
</dbReference>
<reference evidence="3" key="1">
    <citation type="journal article" date="2013" name="Proc. Natl. Acad. Sci. U.S.A.">
        <title>Improving the coverage of the cyanobacterial phylum using diversity-driven genome sequencing.</title>
        <authorList>
            <person name="Shih P.M."/>
            <person name="Wu D."/>
            <person name="Latifi A."/>
            <person name="Axen S.D."/>
            <person name="Fewer D.P."/>
            <person name="Talla E."/>
            <person name="Calteau A."/>
            <person name="Cai F."/>
            <person name="Tandeau de Marsac N."/>
            <person name="Rippka R."/>
            <person name="Herdman M."/>
            <person name="Sivonen K."/>
            <person name="Coursin T."/>
            <person name="Laurent T."/>
            <person name="Goodwin L."/>
            <person name="Nolan M."/>
            <person name="Davenport K.W."/>
            <person name="Han C.S."/>
            <person name="Rubin E.M."/>
            <person name="Eisen J.A."/>
            <person name="Woyke T."/>
            <person name="Gugger M."/>
            <person name="Kerfeld C.A."/>
        </authorList>
    </citation>
    <scope>NUCLEOTIDE SEQUENCE [LARGE SCALE GENOMIC DNA]</scope>
    <source>
        <strain evidence="3">ATCC 29140 / PCC 7202</strain>
    </source>
</reference>
<accession>K9YQF2</accession>
<gene>
    <name evidence="2" type="ordered locus">Cyast_2735</name>
</gene>
<dbReference type="AlphaFoldDB" id="K9YQF2"/>
<dbReference type="PATRIC" id="fig|292563.3.peg.2855"/>
<keyword evidence="3" id="KW-1185">Reference proteome</keyword>
<organism evidence="2 3">
    <name type="scientific">Cyanobacterium stanieri (strain ATCC 29140 / PCC 7202)</name>
    <dbReference type="NCBI Taxonomy" id="292563"/>
    <lineage>
        <taxon>Bacteria</taxon>
        <taxon>Bacillati</taxon>
        <taxon>Cyanobacteriota</taxon>
        <taxon>Cyanophyceae</taxon>
        <taxon>Oscillatoriophycideae</taxon>
        <taxon>Chroococcales</taxon>
        <taxon>Geminocystaceae</taxon>
        <taxon>Cyanobacterium</taxon>
    </lineage>
</organism>